<dbReference type="Pfam" id="PF03734">
    <property type="entry name" value="YkuD"/>
    <property type="match status" value="1"/>
</dbReference>
<dbReference type="InterPro" id="IPR005490">
    <property type="entry name" value="LD_TPept_cat_dom"/>
</dbReference>
<dbReference type="PROSITE" id="PS52029">
    <property type="entry name" value="LD_TPASE"/>
    <property type="match status" value="1"/>
</dbReference>
<evidence type="ECO:0000313" key="5">
    <source>
        <dbReference type="Proteomes" id="UP000756530"/>
    </source>
</evidence>
<comment type="pathway">
    <text evidence="1">Cell wall biogenesis; peptidoglycan biosynthesis.</text>
</comment>
<reference evidence="4 5" key="1">
    <citation type="submission" date="2021-05" db="EMBL/GenBank/DDBJ databases">
        <title>Culturable bacteria isolated from Daya Bay.</title>
        <authorList>
            <person name="Zheng W."/>
            <person name="Yu S."/>
            <person name="Huang Y."/>
        </authorList>
    </citation>
    <scope>NUCLEOTIDE SEQUENCE [LARGE SCALE GENOMIC DNA]</scope>
    <source>
        <strain evidence="4 5">DP4N28-5</strain>
    </source>
</reference>
<evidence type="ECO:0000313" key="4">
    <source>
        <dbReference type="EMBL" id="MBV7380050.1"/>
    </source>
</evidence>
<keyword evidence="1" id="KW-0133">Cell shape</keyword>
<keyword evidence="5" id="KW-1185">Reference proteome</keyword>
<dbReference type="CDD" id="cd16913">
    <property type="entry name" value="YkuD_like"/>
    <property type="match status" value="1"/>
</dbReference>
<dbReference type="PANTHER" id="PTHR36699:SF1">
    <property type="entry name" value="L,D-TRANSPEPTIDASE YAFK-RELATED"/>
    <property type="match status" value="1"/>
</dbReference>
<protein>
    <submittedName>
        <fullName evidence="4">L,D-transpeptidase family protein</fullName>
    </submittedName>
</protein>
<feature type="domain" description="L,D-TPase catalytic" evidence="3">
    <location>
        <begin position="28"/>
        <end position="160"/>
    </location>
</feature>
<accession>A0ABS6T476</accession>
<feature type="region of interest" description="Disordered" evidence="2">
    <location>
        <begin position="107"/>
        <end position="128"/>
    </location>
</feature>
<gene>
    <name evidence="4" type="ORF">KJP28_14055</name>
</gene>
<feature type="active site" description="Proton donor/acceptor" evidence="1">
    <location>
        <position position="118"/>
    </location>
</feature>
<keyword evidence="1" id="KW-0961">Cell wall biogenesis/degradation</keyword>
<keyword evidence="1" id="KW-0573">Peptidoglycan synthesis</keyword>
<evidence type="ECO:0000256" key="2">
    <source>
        <dbReference type="SAM" id="MobiDB-lite"/>
    </source>
</evidence>
<dbReference type="Proteomes" id="UP000756530">
    <property type="component" value="Unassembled WGS sequence"/>
</dbReference>
<dbReference type="EMBL" id="JAHUZE010000003">
    <property type="protein sequence ID" value="MBV7380050.1"/>
    <property type="molecule type" value="Genomic_DNA"/>
</dbReference>
<name>A0ABS6T476_9RHOB</name>
<dbReference type="PANTHER" id="PTHR36699">
    <property type="entry name" value="LD-TRANSPEPTIDASE"/>
    <property type="match status" value="1"/>
</dbReference>
<organism evidence="4 5">
    <name type="scientific">Maritimibacter dapengensis</name>
    <dbReference type="NCBI Taxonomy" id="2836868"/>
    <lineage>
        <taxon>Bacteria</taxon>
        <taxon>Pseudomonadati</taxon>
        <taxon>Pseudomonadota</taxon>
        <taxon>Alphaproteobacteria</taxon>
        <taxon>Rhodobacterales</taxon>
        <taxon>Roseobacteraceae</taxon>
        <taxon>Maritimibacter</taxon>
    </lineage>
</organism>
<feature type="active site" description="Nucleophile" evidence="1">
    <location>
        <position position="136"/>
    </location>
</feature>
<evidence type="ECO:0000256" key="1">
    <source>
        <dbReference type="PROSITE-ProRule" id="PRU01373"/>
    </source>
</evidence>
<comment type="caution">
    <text evidence="4">The sequence shown here is derived from an EMBL/GenBank/DDBJ whole genome shotgun (WGS) entry which is preliminary data.</text>
</comment>
<sequence length="239" mass="25366">MAVLAVVTAFGLAACSSKFKTYNGPEVTEIFVFKGTRKMYLMHHDRALATYDIDLGFAPDGHKEQKGDGRTPEGTYYIDRRNPDSAYHLSVGINYPNTEDRERAKEAGVSPGGDIFIHGGPTKSSDRNKKDWTAGCIAVTNKEIEDIYAMVRNGTPIHIIPSSTPIPVMEGGESTVLVAGMAPEVEGTLAPVPATGESAIVTDELPSIDDVLAAEAGSATGTVVIGEDVDLIGEGEPVE</sequence>
<evidence type="ECO:0000259" key="3">
    <source>
        <dbReference type="PROSITE" id="PS52029"/>
    </source>
</evidence>
<proteinExistence type="predicted"/>